<evidence type="ECO:0000256" key="4">
    <source>
        <dbReference type="PROSITE-ProRule" id="PRU00108"/>
    </source>
</evidence>
<dbReference type="EMBL" id="KV441473">
    <property type="protein sequence ID" value="OAG22991.1"/>
    <property type="molecule type" value="Genomic_DNA"/>
</dbReference>
<feature type="DNA-binding region" description="Homeobox" evidence="4">
    <location>
        <begin position="219"/>
        <end position="281"/>
    </location>
</feature>
<dbReference type="CDD" id="cd00086">
    <property type="entry name" value="homeodomain"/>
    <property type="match status" value="1"/>
</dbReference>
<dbReference type="InterPro" id="IPR008422">
    <property type="entry name" value="KN_HD"/>
</dbReference>
<dbReference type="PANTHER" id="PTHR11850">
    <property type="entry name" value="HOMEOBOX PROTEIN TRANSCRIPTION FACTORS"/>
    <property type="match status" value="1"/>
</dbReference>
<keyword evidence="7" id="KW-1185">Reference proteome</keyword>
<proteinExistence type="predicted"/>
<dbReference type="Pfam" id="PF05920">
    <property type="entry name" value="Homeobox_KN"/>
    <property type="match status" value="1"/>
</dbReference>
<evidence type="ECO:0000313" key="6">
    <source>
        <dbReference type="EMBL" id="OAG22991.1"/>
    </source>
</evidence>
<evidence type="ECO:0000259" key="5">
    <source>
        <dbReference type="PROSITE" id="PS50071"/>
    </source>
</evidence>
<dbReference type="KEGG" id="aalt:CC77DRAFT_1092390"/>
<dbReference type="PROSITE" id="PS00027">
    <property type="entry name" value="HOMEOBOX_1"/>
    <property type="match status" value="1"/>
</dbReference>
<sequence length="678" mass="75755">MMFSPTPKSKAASIWSVDSGYGSATLEDAEGVPVNQTGSSSIHKTVSLIEKEPVNLDLRDSFSLAEDRTRARAITDSTEPQDTRLDVFTSKVCSSNASLFATPNSDHDCLRCQLWNITNPGEDLRCEDCVSEASASSATIVRVPGQSETIPVAIRLDTVEEPPSQSLPRSKGTARCSACEISALIHPGQSTNCTSCTPDTEVSFQPRVSKPSEVRRSCARRPPTKLESHATRCLHRWLKENRNNPYPDNDTKRLLATKCGITEKQVNTWFTNARARRRVIDTSLSNPASEDEDSRETRLSSVTSTTMSNEALFDHHGPIVAYCPAEGSNQTGIVTSRRGKKKDYGQSSSIRLAAHQGSVAQSASLLASKNNDDGEKQTWQCTFCYQHIARKSWRRHEETQHRPKRKWTCLLSGPRITLPSRSDNVTLCVFCMISSPSDLHFAQCHRIAECITKGEDERTFLRPDHLRQHVRNFHKAKLDETIRDLWRREGPGNTAVENWVCGFCEKVLKTWEDRETHIAGHFKDGLTMTNWKGYTREDSGVEARKKRPTSSEGRPNMLSKIARTLTGRPVHQQHHCESHGQNTDNLAATPISMDTTGRNLCLLPELIFDNFMLGVGHDYFDSNISDFTSAYGQDVVSARRRDSAFPGEGDPGFSFDNLAEDTTSEDFSNLDTFGLWYQ</sequence>
<dbReference type="GO" id="GO:0005634">
    <property type="term" value="C:nucleus"/>
    <property type="evidence" value="ECO:0007669"/>
    <property type="project" value="UniProtKB-SubCell"/>
</dbReference>
<comment type="subcellular location">
    <subcellularLocation>
        <location evidence="4">Nucleus</location>
    </subcellularLocation>
</comment>
<dbReference type="VEuPathDB" id="FungiDB:CC77DRAFT_1092390"/>
<evidence type="ECO:0000256" key="1">
    <source>
        <dbReference type="ARBA" id="ARBA00023125"/>
    </source>
</evidence>
<dbReference type="InterPro" id="IPR001356">
    <property type="entry name" value="HD"/>
</dbReference>
<organism evidence="6 7">
    <name type="scientific">Alternaria alternata</name>
    <name type="common">Alternaria rot fungus</name>
    <name type="synonym">Torula alternata</name>
    <dbReference type="NCBI Taxonomy" id="5599"/>
    <lineage>
        <taxon>Eukaryota</taxon>
        <taxon>Fungi</taxon>
        <taxon>Dikarya</taxon>
        <taxon>Ascomycota</taxon>
        <taxon>Pezizomycotina</taxon>
        <taxon>Dothideomycetes</taxon>
        <taxon>Pleosporomycetidae</taxon>
        <taxon>Pleosporales</taxon>
        <taxon>Pleosporineae</taxon>
        <taxon>Pleosporaceae</taxon>
        <taxon>Alternaria</taxon>
        <taxon>Alternaria sect. Alternaria</taxon>
        <taxon>Alternaria alternata complex</taxon>
    </lineage>
</organism>
<dbReference type="GeneID" id="29115222"/>
<dbReference type="GO" id="GO:0003677">
    <property type="term" value="F:DNA binding"/>
    <property type="evidence" value="ECO:0007669"/>
    <property type="project" value="UniProtKB-UniRule"/>
</dbReference>
<name>A0A177DUZ6_ALTAL</name>
<dbReference type="InterPro" id="IPR050224">
    <property type="entry name" value="TALE_homeobox"/>
</dbReference>
<dbReference type="OMA" id="WQCTFCY"/>
<dbReference type="SMART" id="SM00389">
    <property type="entry name" value="HOX"/>
    <property type="match status" value="1"/>
</dbReference>
<dbReference type="SUPFAM" id="SSF46689">
    <property type="entry name" value="Homeodomain-like"/>
    <property type="match status" value="1"/>
</dbReference>
<dbReference type="RefSeq" id="XP_018388412.1">
    <property type="nucleotide sequence ID" value="XM_018529628.1"/>
</dbReference>
<feature type="domain" description="Homeobox" evidence="5">
    <location>
        <begin position="217"/>
        <end position="280"/>
    </location>
</feature>
<accession>A0A177DUZ6</accession>
<evidence type="ECO:0000313" key="7">
    <source>
        <dbReference type="Proteomes" id="UP000077248"/>
    </source>
</evidence>
<evidence type="ECO:0000256" key="3">
    <source>
        <dbReference type="ARBA" id="ARBA00023242"/>
    </source>
</evidence>
<dbReference type="InterPro" id="IPR009057">
    <property type="entry name" value="Homeodomain-like_sf"/>
</dbReference>
<reference evidence="6 7" key="1">
    <citation type="submission" date="2016-05" db="EMBL/GenBank/DDBJ databases">
        <title>Comparative analysis of secretome profiles of manganese(II)-oxidizing ascomycete fungi.</title>
        <authorList>
            <consortium name="DOE Joint Genome Institute"/>
            <person name="Zeiner C.A."/>
            <person name="Purvine S.O."/>
            <person name="Zink E.M."/>
            <person name="Wu S."/>
            <person name="Pasa-Tolic L."/>
            <person name="Chaput D.L."/>
            <person name="Haridas S."/>
            <person name="Grigoriev I.V."/>
            <person name="Santelli C.M."/>
            <person name="Hansel C.M."/>
        </authorList>
    </citation>
    <scope>NUCLEOTIDE SEQUENCE [LARGE SCALE GENOMIC DNA]</scope>
    <source>
        <strain evidence="6 7">SRC1lrK2f</strain>
    </source>
</reference>
<keyword evidence="2 4" id="KW-0371">Homeobox</keyword>
<evidence type="ECO:0000256" key="2">
    <source>
        <dbReference type="ARBA" id="ARBA00023155"/>
    </source>
</evidence>
<keyword evidence="3 4" id="KW-0539">Nucleus</keyword>
<dbReference type="GO" id="GO:0000981">
    <property type="term" value="F:DNA-binding transcription factor activity, RNA polymerase II-specific"/>
    <property type="evidence" value="ECO:0007669"/>
    <property type="project" value="InterPro"/>
</dbReference>
<dbReference type="Proteomes" id="UP000077248">
    <property type="component" value="Unassembled WGS sequence"/>
</dbReference>
<dbReference type="InterPro" id="IPR017970">
    <property type="entry name" value="Homeobox_CS"/>
</dbReference>
<gene>
    <name evidence="6" type="ORF">CC77DRAFT_1092390</name>
</gene>
<dbReference type="AlphaFoldDB" id="A0A177DUZ6"/>
<keyword evidence="1 4" id="KW-0238">DNA-binding</keyword>
<protein>
    <recommendedName>
        <fullName evidence="5">Homeobox domain-containing protein</fullName>
    </recommendedName>
</protein>
<dbReference type="Gene3D" id="1.10.10.60">
    <property type="entry name" value="Homeodomain-like"/>
    <property type="match status" value="1"/>
</dbReference>
<dbReference type="PROSITE" id="PS50071">
    <property type="entry name" value="HOMEOBOX_2"/>
    <property type="match status" value="1"/>
</dbReference>